<dbReference type="InterPro" id="IPR017517">
    <property type="entry name" value="Maleyloyr_isom"/>
</dbReference>
<proteinExistence type="predicted"/>
<dbReference type="InterPro" id="IPR017520">
    <property type="entry name" value="CHP03086"/>
</dbReference>
<organism evidence="2 3">
    <name type="scientific">Kribbella karoonensis</name>
    <dbReference type="NCBI Taxonomy" id="324851"/>
    <lineage>
        <taxon>Bacteria</taxon>
        <taxon>Bacillati</taxon>
        <taxon>Actinomycetota</taxon>
        <taxon>Actinomycetes</taxon>
        <taxon>Propionibacteriales</taxon>
        <taxon>Kribbellaceae</taxon>
        <taxon>Kribbella</taxon>
    </lineage>
</organism>
<sequence>MTVIDNDPRPLFVRALDQTQQLVTTTDPEHLALPTPCDEYDVRTLLGHLVSVVARINLALNGGDPLTIPVIATDVDDVPTAWKVRRAALDETLTDDAVLGRICKLPWGTLPGAAAIAGYTGELTTHSWDLAKATGRVNELDDDLATQVLPMVRQFIPADQRGGHVPFGAVVPVADDASPYDQLAAWQGRQP</sequence>
<evidence type="ECO:0000313" key="2">
    <source>
        <dbReference type="EMBL" id="GAA1580483.1"/>
    </source>
</evidence>
<dbReference type="Proteomes" id="UP001500190">
    <property type="component" value="Unassembled WGS sequence"/>
</dbReference>
<dbReference type="Pfam" id="PF11716">
    <property type="entry name" value="MDMPI_N"/>
    <property type="match status" value="1"/>
</dbReference>
<protein>
    <submittedName>
        <fullName evidence="2">TIGR03086 family metal-binding protein</fullName>
    </submittedName>
</protein>
<feature type="domain" description="Mycothiol-dependent maleylpyruvate isomerase metal-binding" evidence="1">
    <location>
        <begin position="14"/>
        <end position="131"/>
    </location>
</feature>
<accession>A0ABP4PJA1</accession>
<gene>
    <name evidence="2" type="ORF">GCM10009742_26170</name>
</gene>
<dbReference type="NCBIfam" id="TIGR03083">
    <property type="entry name" value="maleylpyruvate isomerase family mycothiol-dependent enzyme"/>
    <property type="match status" value="1"/>
</dbReference>
<name>A0ABP4PJA1_9ACTN</name>
<dbReference type="Gene3D" id="1.20.120.450">
    <property type="entry name" value="dinb family like domain"/>
    <property type="match status" value="1"/>
</dbReference>
<dbReference type="EMBL" id="BAAAND010000004">
    <property type="protein sequence ID" value="GAA1580483.1"/>
    <property type="molecule type" value="Genomic_DNA"/>
</dbReference>
<keyword evidence="3" id="KW-1185">Reference proteome</keyword>
<evidence type="ECO:0000313" key="3">
    <source>
        <dbReference type="Proteomes" id="UP001500190"/>
    </source>
</evidence>
<reference evidence="3" key="1">
    <citation type="journal article" date="2019" name="Int. J. Syst. Evol. Microbiol.">
        <title>The Global Catalogue of Microorganisms (GCM) 10K type strain sequencing project: providing services to taxonomists for standard genome sequencing and annotation.</title>
        <authorList>
            <consortium name="The Broad Institute Genomics Platform"/>
            <consortium name="The Broad Institute Genome Sequencing Center for Infectious Disease"/>
            <person name="Wu L."/>
            <person name="Ma J."/>
        </authorList>
    </citation>
    <scope>NUCLEOTIDE SEQUENCE [LARGE SCALE GENOMIC DNA]</scope>
    <source>
        <strain evidence="3">JCM 14304</strain>
    </source>
</reference>
<dbReference type="InterPro" id="IPR024344">
    <property type="entry name" value="MDMPI_metal-binding"/>
</dbReference>
<dbReference type="RefSeq" id="WP_344190561.1">
    <property type="nucleotide sequence ID" value="NZ_BAAAND010000004.1"/>
</dbReference>
<evidence type="ECO:0000259" key="1">
    <source>
        <dbReference type="Pfam" id="PF11716"/>
    </source>
</evidence>
<dbReference type="SUPFAM" id="SSF109854">
    <property type="entry name" value="DinB/YfiT-like putative metalloenzymes"/>
    <property type="match status" value="1"/>
</dbReference>
<dbReference type="NCBIfam" id="TIGR03086">
    <property type="entry name" value="TIGR03086 family metal-binding protein"/>
    <property type="match status" value="1"/>
</dbReference>
<dbReference type="InterPro" id="IPR034660">
    <property type="entry name" value="DinB/YfiT-like"/>
</dbReference>
<comment type="caution">
    <text evidence="2">The sequence shown here is derived from an EMBL/GenBank/DDBJ whole genome shotgun (WGS) entry which is preliminary data.</text>
</comment>